<dbReference type="EMBL" id="CP051141">
    <property type="protein sequence ID" value="QIW99166.1"/>
    <property type="molecule type" value="Genomic_DNA"/>
</dbReference>
<dbReference type="InterPro" id="IPR036412">
    <property type="entry name" value="HAD-like_sf"/>
</dbReference>
<dbReference type="InterPro" id="IPR006357">
    <property type="entry name" value="HAD-SF_hydro_IIA"/>
</dbReference>
<keyword evidence="3" id="KW-1185">Reference proteome</keyword>
<dbReference type="InterPro" id="IPR050324">
    <property type="entry name" value="CDP-alcohol_PTase-I"/>
</dbReference>
<dbReference type="Proteomes" id="UP000503462">
    <property type="component" value="Chromosome 3"/>
</dbReference>
<keyword evidence="1" id="KW-1133">Transmembrane helix</keyword>
<feature type="transmembrane region" description="Helical" evidence="1">
    <location>
        <begin position="14"/>
        <end position="37"/>
    </location>
</feature>
<dbReference type="NCBIfam" id="TIGR01460">
    <property type="entry name" value="HAD-SF-IIA"/>
    <property type="match status" value="1"/>
</dbReference>
<dbReference type="GO" id="GO:0046474">
    <property type="term" value="P:glycerophospholipid biosynthetic process"/>
    <property type="evidence" value="ECO:0007669"/>
    <property type="project" value="TreeGrafter"/>
</dbReference>
<name>A0A6H0XWM3_9PEZI</name>
<dbReference type="GO" id="GO:0005739">
    <property type="term" value="C:mitochondrion"/>
    <property type="evidence" value="ECO:0007669"/>
    <property type="project" value="TreeGrafter"/>
</dbReference>
<feature type="transmembrane region" description="Helical" evidence="1">
    <location>
        <begin position="57"/>
        <end position="80"/>
    </location>
</feature>
<dbReference type="Pfam" id="PF13344">
    <property type="entry name" value="Hydrolase_6"/>
    <property type="match status" value="1"/>
</dbReference>
<proteinExistence type="predicted"/>
<sequence>MSDSPVQLDIGPEFSWAAIGIAVLTAILQGLVAAMTFMTESSGQWTFRFRLALIEHYWWTFVALMLFGSLIMSVLAFVSGRGGDPVSVLALSSATFLAVIQYALPAWQQRHYTKTRWLAWTGDSRTAIKKDSISIATYTLRLLWLEIMACPGITPDPTDIFRVVRVDVTDLSDAEKADAMVGIFEPHDAAGKTVSFLWGRQQGFRPRLSRAVMSMPLTLLNSSPLTTDGYNGRGLTIAMGILGRNKGLQPWKLVFKLSSELRDLMEATSTWTPRPAKVLRTFYQHTMRAQYSGLGEDYVNAAVELALLLVDIPNHAIDLWLTCSLEHQSISINNLLLRRLLSACTVTERNAVLCAHYESSYAAMIMSLNSMDPAVKASRKGPRLTRPDLVFTALMSWKREIRMEHLWRQHEAQDVLRQEVEKIEDQEAWKAIAAGLVGLDGWPAELDCVFTADEKVSSLPAWRQKAQLRCFRAAPSKTKIPDFAFAFDIDGVLLRSSTPIPKASETLKLLQQQGIPFILLTNGGGKTEEARVADLSEKLEVPLDTSLFVQSHTPFKEFVDEHDKTVLVVGGDADKCAEVARSYGHKNVVTPGDILVSHPDVWPFSQNFLDYYRSFARPLPKPINPTSPEDSLKIDTIYVYNDPRDWGLDSTIMLDLLLSREGILGTLSTKNGNEKLPNRGYLQDGQPEIHYSNPDMFWAASHRLPRLGQGGFISSFNGLWSAVTGGASLNSKQYGKPHRATYVYAERQLVAHRKALFGPTGLNHPLRRVYMIGDNPLSDIRGANTFHSPTNSSWSSILVRTGVYNGGTPAEIPTHIADDVSAAVQWAIKDSKWKL</sequence>
<dbReference type="Pfam" id="PF13242">
    <property type="entry name" value="Hydrolase_like"/>
    <property type="match status" value="1"/>
</dbReference>
<keyword evidence="1" id="KW-0472">Membrane</keyword>
<dbReference type="PANTHER" id="PTHR14269:SF57">
    <property type="entry name" value="SUPERFAMILY HYDROLASE, PUTATIVE (AFU_ORTHOLOGUE AFUA_2G02580)-RELATED"/>
    <property type="match status" value="1"/>
</dbReference>
<dbReference type="InterPro" id="IPR023214">
    <property type="entry name" value="HAD_sf"/>
</dbReference>
<organism evidence="2 3">
    <name type="scientific">Peltaster fructicola</name>
    <dbReference type="NCBI Taxonomy" id="286661"/>
    <lineage>
        <taxon>Eukaryota</taxon>
        <taxon>Fungi</taxon>
        <taxon>Dikarya</taxon>
        <taxon>Ascomycota</taxon>
        <taxon>Pezizomycotina</taxon>
        <taxon>Dothideomycetes</taxon>
        <taxon>Dothideomycetes incertae sedis</taxon>
        <taxon>Peltaster</taxon>
    </lineage>
</organism>
<dbReference type="AlphaFoldDB" id="A0A6H0XWM3"/>
<accession>A0A6H0XWM3</accession>
<dbReference type="SUPFAM" id="SSF56784">
    <property type="entry name" value="HAD-like"/>
    <property type="match status" value="1"/>
</dbReference>
<dbReference type="PANTHER" id="PTHR14269">
    <property type="entry name" value="CDP-DIACYLGLYCEROL--GLYCEROL-3-PHOSPHATE 3-PHOSPHATIDYLTRANSFERASE-RELATED"/>
    <property type="match status" value="1"/>
</dbReference>
<evidence type="ECO:0000313" key="2">
    <source>
        <dbReference type="EMBL" id="QIW99166.1"/>
    </source>
</evidence>
<reference evidence="2 3" key="1">
    <citation type="journal article" date="2016" name="Sci. Rep.">
        <title>Peltaster fructicola genome reveals evolution from an invasive phytopathogen to an ectophytic parasite.</title>
        <authorList>
            <person name="Xu C."/>
            <person name="Chen H."/>
            <person name="Gleason M.L."/>
            <person name="Xu J.R."/>
            <person name="Liu H."/>
            <person name="Zhang R."/>
            <person name="Sun G."/>
        </authorList>
    </citation>
    <scope>NUCLEOTIDE SEQUENCE [LARGE SCALE GENOMIC DNA]</scope>
    <source>
        <strain evidence="2 3">LNHT1506</strain>
    </source>
</reference>
<gene>
    <name evidence="2" type="ORF">AMS68_004684</name>
</gene>
<dbReference type="Gene3D" id="3.40.50.1000">
    <property type="entry name" value="HAD superfamily/HAD-like"/>
    <property type="match status" value="2"/>
</dbReference>
<evidence type="ECO:0000313" key="3">
    <source>
        <dbReference type="Proteomes" id="UP000503462"/>
    </source>
</evidence>
<dbReference type="NCBIfam" id="TIGR01456">
    <property type="entry name" value="CECR5"/>
    <property type="match status" value="1"/>
</dbReference>
<dbReference type="InterPro" id="IPR006353">
    <property type="entry name" value="HAD-SF_hydro_IIA_CECR5"/>
</dbReference>
<evidence type="ECO:0000256" key="1">
    <source>
        <dbReference type="SAM" id="Phobius"/>
    </source>
</evidence>
<dbReference type="OrthoDB" id="270009at2759"/>
<keyword evidence="1" id="KW-0812">Transmembrane</keyword>
<protein>
    <submittedName>
        <fullName evidence="2">Uncharacterized protein</fullName>
    </submittedName>
</protein>